<dbReference type="EMBL" id="FMWK01000011">
    <property type="protein sequence ID" value="SCZ79966.1"/>
    <property type="molecule type" value="Genomic_DNA"/>
</dbReference>
<keyword evidence="1" id="KW-0812">Transmembrane</keyword>
<protein>
    <recommendedName>
        <fullName evidence="4">TM2 domain-containing protein</fullName>
    </recommendedName>
</protein>
<keyword evidence="1" id="KW-0472">Membrane</keyword>
<reference evidence="2 3" key="1">
    <citation type="submission" date="2016-10" db="EMBL/GenBank/DDBJ databases">
        <authorList>
            <person name="de Groot N.N."/>
        </authorList>
    </citation>
    <scope>NUCLEOTIDE SEQUENCE [LARGE SCALE GENOMIC DNA]</scope>
    <source>
        <strain evidence="2 3">DSM 10317</strain>
    </source>
</reference>
<dbReference type="AlphaFoldDB" id="A0A1G5S104"/>
<evidence type="ECO:0000256" key="1">
    <source>
        <dbReference type="SAM" id="Phobius"/>
    </source>
</evidence>
<organism evidence="2 3">
    <name type="scientific">Pseudobutyrivibrio xylanivorans</name>
    <dbReference type="NCBI Taxonomy" id="185007"/>
    <lineage>
        <taxon>Bacteria</taxon>
        <taxon>Bacillati</taxon>
        <taxon>Bacillota</taxon>
        <taxon>Clostridia</taxon>
        <taxon>Lachnospirales</taxon>
        <taxon>Lachnospiraceae</taxon>
        <taxon>Pseudobutyrivibrio</taxon>
    </lineage>
</organism>
<proteinExistence type="predicted"/>
<evidence type="ECO:0000313" key="3">
    <source>
        <dbReference type="Proteomes" id="UP000199428"/>
    </source>
</evidence>
<feature type="transmembrane region" description="Helical" evidence="1">
    <location>
        <begin position="34"/>
        <end position="53"/>
    </location>
</feature>
<dbReference type="Proteomes" id="UP000199428">
    <property type="component" value="Unassembled WGS sequence"/>
</dbReference>
<accession>A0A1G5S104</accession>
<keyword evidence="1" id="KW-1133">Transmembrane helix</keyword>
<feature type="transmembrane region" description="Helical" evidence="1">
    <location>
        <begin position="7"/>
        <end position="28"/>
    </location>
</feature>
<dbReference type="RefSeq" id="WP_028247794.1">
    <property type="nucleotide sequence ID" value="NZ_FMWK01000011.1"/>
</dbReference>
<sequence>MKKNAKRALAVLFSILGTVLGLYIGGYLLFVRSVYWLVIGFTGGTLTAGMLLVNVIKIFIASTVGGAIWCLCDIIAGYFRDIPEDD</sequence>
<feature type="transmembrane region" description="Helical" evidence="1">
    <location>
        <begin position="58"/>
        <end position="79"/>
    </location>
</feature>
<gene>
    <name evidence="2" type="ORF">SAMN02910350_02057</name>
</gene>
<name>A0A1G5S104_PSEXY</name>
<evidence type="ECO:0000313" key="2">
    <source>
        <dbReference type="EMBL" id="SCZ79966.1"/>
    </source>
</evidence>
<evidence type="ECO:0008006" key="4">
    <source>
        <dbReference type="Google" id="ProtNLM"/>
    </source>
</evidence>